<dbReference type="GO" id="GO:0005634">
    <property type="term" value="C:nucleus"/>
    <property type="evidence" value="ECO:0007669"/>
    <property type="project" value="UniProtKB-SubCell"/>
</dbReference>
<dbReference type="PROSITE" id="PS00346">
    <property type="entry name" value="ETS_DOMAIN_2"/>
    <property type="match status" value="1"/>
</dbReference>
<dbReference type="PRINTS" id="PR00454">
    <property type="entry name" value="ETSDOMAIN"/>
</dbReference>
<protein>
    <submittedName>
        <fullName evidence="6">ETS transcription factor ELK3</fullName>
    </submittedName>
</protein>
<evidence type="ECO:0000256" key="1">
    <source>
        <dbReference type="ARBA" id="ARBA00005562"/>
    </source>
</evidence>
<feature type="domain" description="ETS" evidence="5">
    <location>
        <begin position="52"/>
        <end position="132"/>
    </location>
</feature>
<reference evidence="6" key="2">
    <citation type="submission" date="2025-09" db="UniProtKB">
        <authorList>
            <consortium name="Ensembl"/>
        </authorList>
    </citation>
    <scope>IDENTIFICATION</scope>
</reference>
<dbReference type="FunFam" id="1.10.10.10:FF:000556">
    <property type="entry name" value="ELK1, member of ETS oncogene family"/>
    <property type="match status" value="1"/>
</dbReference>
<dbReference type="PROSITE" id="PS50061">
    <property type="entry name" value="ETS_DOMAIN_3"/>
    <property type="match status" value="1"/>
</dbReference>
<dbReference type="PROSITE" id="PS00345">
    <property type="entry name" value="ETS_DOMAIN_1"/>
    <property type="match status" value="1"/>
</dbReference>
<keyword evidence="2 3" id="KW-0238">DNA-binding</keyword>
<keyword evidence="3" id="KW-0539">Nucleus</keyword>
<evidence type="ECO:0000256" key="4">
    <source>
        <dbReference type="SAM" id="MobiDB-lite"/>
    </source>
</evidence>
<comment type="similarity">
    <text evidence="1 3">Belongs to the ETS family.</text>
</comment>
<evidence type="ECO:0000313" key="7">
    <source>
        <dbReference type="Proteomes" id="UP000694388"/>
    </source>
</evidence>
<keyword evidence="7" id="KW-1185">Reference proteome</keyword>
<dbReference type="Proteomes" id="UP000694388">
    <property type="component" value="Unplaced"/>
</dbReference>
<dbReference type="Pfam" id="PF00178">
    <property type="entry name" value="Ets"/>
    <property type="match status" value="1"/>
</dbReference>
<dbReference type="GO" id="GO:0000981">
    <property type="term" value="F:DNA-binding transcription factor activity, RNA polymerase II-specific"/>
    <property type="evidence" value="ECO:0007669"/>
    <property type="project" value="TreeGrafter"/>
</dbReference>
<dbReference type="GO" id="GO:0030154">
    <property type="term" value="P:cell differentiation"/>
    <property type="evidence" value="ECO:0007669"/>
    <property type="project" value="TreeGrafter"/>
</dbReference>
<reference evidence="6" key="1">
    <citation type="submission" date="2025-08" db="UniProtKB">
        <authorList>
            <consortium name="Ensembl"/>
        </authorList>
    </citation>
    <scope>IDENTIFICATION</scope>
</reference>
<dbReference type="GO" id="GO:0043565">
    <property type="term" value="F:sequence-specific DNA binding"/>
    <property type="evidence" value="ECO:0007669"/>
    <property type="project" value="InterPro"/>
</dbReference>
<comment type="subcellular location">
    <subcellularLocation>
        <location evidence="3">Nucleus</location>
    </subcellularLocation>
</comment>
<dbReference type="PANTHER" id="PTHR11849">
    <property type="entry name" value="ETS"/>
    <property type="match status" value="1"/>
</dbReference>
<evidence type="ECO:0000259" key="5">
    <source>
        <dbReference type="PROSITE" id="PS50061"/>
    </source>
</evidence>
<organism evidence="6 7">
    <name type="scientific">Eptatretus burgeri</name>
    <name type="common">Inshore hagfish</name>
    <dbReference type="NCBI Taxonomy" id="7764"/>
    <lineage>
        <taxon>Eukaryota</taxon>
        <taxon>Metazoa</taxon>
        <taxon>Chordata</taxon>
        <taxon>Craniata</taxon>
        <taxon>Vertebrata</taxon>
        <taxon>Cyclostomata</taxon>
        <taxon>Myxini</taxon>
        <taxon>Myxiniformes</taxon>
        <taxon>Myxinidae</taxon>
        <taxon>Eptatretinae</taxon>
        <taxon>Eptatretus</taxon>
    </lineage>
</organism>
<evidence type="ECO:0000256" key="2">
    <source>
        <dbReference type="ARBA" id="ARBA00023125"/>
    </source>
</evidence>
<evidence type="ECO:0000256" key="3">
    <source>
        <dbReference type="RuleBase" id="RU004019"/>
    </source>
</evidence>
<proteinExistence type="inferred from homology"/>
<feature type="region of interest" description="Disordered" evidence="4">
    <location>
        <begin position="145"/>
        <end position="170"/>
    </location>
</feature>
<sequence length="439" mass="47455">MVGGEGTMYGTHTTASRSSLYVTAKQMKTNHDLTRFSLDVETSCGAGMDSAITLWQFLLQLLLDDRHERLIRWTSADGEFKLLQAEEVARLWGLRKNKTNMNYDKLSRALRYYYDKNIIKKVNGQKFVYKFVSFPNIMKNEGSPLCRADPDRHDASSPETYGGRSDDSDCPVLRIKAEPGSPSCGVEEFPSRGAGTRHSSLAFYSLHSPPPRPNSIHTLMQLDQELCQSVIEHDKEPQALAMTPSSRAVPMIVSDNSPDEDEPLNLSVTLASTRRPIPVMTTTTSLPPASGIAITTRVIVAPGQRTKSKPCGLDLKASPAPDPPLMRGHGLAMETGTMHSQSPTVPIVCGALPPNFYGASPPVLLAPSPIIPSLHFWSSLSPVPALSPGARLPACGLSFQFPPSLAGLVASMPLSGSEGTLSPPRLPALSSTILRALSD</sequence>
<dbReference type="InterPro" id="IPR000418">
    <property type="entry name" value="Ets_dom"/>
</dbReference>
<dbReference type="AlphaFoldDB" id="A0A8C4WP78"/>
<dbReference type="SUPFAM" id="SSF46785">
    <property type="entry name" value="Winged helix' DNA-binding domain"/>
    <property type="match status" value="1"/>
</dbReference>
<dbReference type="SMART" id="SM00413">
    <property type="entry name" value="ETS"/>
    <property type="match status" value="1"/>
</dbReference>
<dbReference type="Gene3D" id="1.10.10.10">
    <property type="entry name" value="Winged helix-like DNA-binding domain superfamily/Winged helix DNA-binding domain"/>
    <property type="match status" value="1"/>
</dbReference>
<evidence type="ECO:0000313" key="6">
    <source>
        <dbReference type="Ensembl" id="ENSEBUP00000008153.1"/>
    </source>
</evidence>
<dbReference type="InterPro" id="IPR046328">
    <property type="entry name" value="ETS_fam"/>
</dbReference>
<name>A0A8C4WP78_EPTBU</name>
<dbReference type="PANTHER" id="PTHR11849:SF133">
    <property type="entry name" value="ETS DOMAIN-CONTAINING PROTEIN"/>
    <property type="match status" value="1"/>
</dbReference>
<accession>A0A8C4WP78</accession>
<dbReference type="InterPro" id="IPR036390">
    <property type="entry name" value="WH_DNA-bd_sf"/>
</dbReference>
<dbReference type="InterPro" id="IPR036388">
    <property type="entry name" value="WH-like_DNA-bd_sf"/>
</dbReference>
<dbReference type="GeneTree" id="ENSGT00940000157129"/>
<dbReference type="Ensembl" id="ENSEBUT00000008647.1">
    <property type="protein sequence ID" value="ENSEBUP00000008153.1"/>
    <property type="gene ID" value="ENSEBUG00000005283.1"/>
</dbReference>